<sequence length="334" mass="35775">MSELYLRKLQVAVEGGRTWTYDGTKPDSVADGRTDGPGLRIRFSTQQGDVSTPNVLRVDIFNVSQSSVAATLMTGRQITLSAGYGDGPAHVLFKGQIRQVRANMRDDVMDPDSYLAILATDSSAPRNYAVVNKTLSAGHTYYDRLMVCADALKAMGVQIGYIDKDALTKTKFPRGAALFGNAKDWLRQTCRATSTSWSIQNGTFQVVANNKAKPGGAIVLSGQTGLIGQAIQTIGGIEGRSLLNGQIVPTATVKIDNKSIQRAEIDPSIAGEPNNRLLAQYGALSADGTYKVFYVSHEGDTRGNPFYTNFVAVTTAEGSVPPQYASRGIALPSN</sequence>
<proteinExistence type="predicted"/>
<dbReference type="RefSeq" id="WP_209650870.1">
    <property type="nucleotide sequence ID" value="NZ_JBEPNV010000001.1"/>
</dbReference>
<comment type="caution">
    <text evidence="1">The sequence shown here is derived from an EMBL/GenBank/DDBJ whole genome shotgun (WGS) entry which is preliminary data.</text>
</comment>
<accession>A0ABV2NG35</accession>
<reference evidence="1 2" key="1">
    <citation type="submission" date="2024-06" db="EMBL/GenBank/DDBJ databases">
        <title>Genomics of switchgrass bacterial isolates.</title>
        <authorList>
            <person name="Shade A."/>
        </authorList>
    </citation>
    <scope>NUCLEOTIDE SEQUENCE [LARGE SCALE GENOMIC DNA]</scope>
    <source>
        <strain evidence="1 2">PvP084</strain>
    </source>
</reference>
<evidence type="ECO:0000313" key="1">
    <source>
        <dbReference type="EMBL" id="MET3865468.1"/>
    </source>
</evidence>
<organism evidence="1 2">
    <name type="scientific">Methylobacterium radiotolerans</name>
    <dbReference type="NCBI Taxonomy" id="31998"/>
    <lineage>
        <taxon>Bacteria</taxon>
        <taxon>Pseudomonadati</taxon>
        <taxon>Pseudomonadota</taxon>
        <taxon>Alphaproteobacteria</taxon>
        <taxon>Hyphomicrobiales</taxon>
        <taxon>Methylobacteriaceae</taxon>
        <taxon>Methylobacterium</taxon>
    </lineage>
</organism>
<dbReference type="Proteomes" id="UP001549119">
    <property type="component" value="Unassembled WGS sequence"/>
</dbReference>
<dbReference type="EMBL" id="JBEPNW010000002">
    <property type="protein sequence ID" value="MET3865468.1"/>
    <property type="molecule type" value="Genomic_DNA"/>
</dbReference>
<gene>
    <name evidence="1" type="ORF">ABIC20_002777</name>
</gene>
<evidence type="ECO:0000313" key="2">
    <source>
        <dbReference type="Proteomes" id="UP001549119"/>
    </source>
</evidence>
<keyword evidence="2" id="KW-1185">Reference proteome</keyword>
<name>A0ABV2NG35_9HYPH</name>
<protein>
    <recommendedName>
        <fullName evidence="3">Bacteriophage protein</fullName>
    </recommendedName>
</protein>
<evidence type="ECO:0008006" key="3">
    <source>
        <dbReference type="Google" id="ProtNLM"/>
    </source>
</evidence>